<dbReference type="RefSeq" id="WP_315725020.1">
    <property type="nucleotide sequence ID" value="NZ_JAVUPU010000003.1"/>
</dbReference>
<proteinExistence type="inferred from homology"/>
<comment type="pathway">
    <text evidence="4">Amino-acid biosynthesis; L-proline biosynthesis; L-proline from L-glutamate 5-semialdehyde: step 1/1.</text>
</comment>
<evidence type="ECO:0000313" key="8">
    <source>
        <dbReference type="Proteomes" id="UP001259572"/>
    </source>
</evidence>
<keyword evidence="4" id="KW-0963">Cytoplasm</keyword>
<organism evidence="7 8">
    <name type="scientific">Sphingosinicella rhizophila</name>
    <dbReference type="NCBI Taxonomy" id="3050082"/>
    <lineage>
        <taxon>Bacteria</taxon>
        <taxon>Pseudomonadati</taxon>
        <taxon>Pseudomonadota</taxon>
        <taxon>Alphaproteobacteria</taxon>
        <taxon>Sphingomonadales</taxon>
        <taxon>Sphingosinicellaceae</taxon>
        <taxon>Sphingosinicella</taxon>
    </lineage>
</organism>
<keyword evidence="3 4" id="KW-0560">Oxidoreductase</keyword>
<dbReference type="PANTHER" id="PTHR11645:SF0">
    <property type="entry name" value="PYRROLINE-5-CARBOXYLATE REDUCTASE 3"/>
    <property type="match status" value="1"/>
</dbReference>
<dbReference type="InterPro" id="IPR036291">
    <property type="entry name" value="NAD(P)-bd_dom_sf"/>
</dbReference>
<dbReference type="InterPro" id="IPR000304">
    <property type="entry name" value="Pyrroline-COOH_reductase"/>
</dbReference>
<keyword evidence="8" id="KW-1185">Reference proteome</keyword>
<dbReference type="Pfam" id="PF03807">
    <property type="entry name" value="F420_oxidored"/>
    <property type="match status" value="1"/>
</dbReference>
<keyword evidence="4" id="KW-0641">Proline biosynthesis</keyword>
<reference evidence="7 8" key="1">
    <citation type="submission" date="2023-05" db="EMBL/GenBank/DDBJ databases">
        <authorList>
            <person name="Guo Y."/>
        </authorList>
    </citation>
    <scope>NUCLEOTIDE SEQUENCE [LARGE SCALE GENOMIC DNA]</scope>
    <source>
        <strain evidence="7 8">GR2756</strain>
    </source>
</reference>
<comment type="subcellular location">
    <subcellularLocation>
        <location evidence="4">Cytoplasm</location>
    </subcellularLocation>
</comment>
<evidence type="ECO:0000256" key="1">
    <source>
        <dbReference type="ARBA" id="ARBA00005525"/>
    </source>
</evidence>
<dbReference type="SUPFAM" id="SSF51735">
    <property type="entry name" value="NAD(P)-binding Rossmann-fold domains"/>
    <property type="match status" value="1"/>
</dbReference>
<evidence type="ECO:0000256" key="4">
    <source>
        <dbReference type="HAMAP-Rule" id="MF_01925"/>
    </source>
</evidence>
<dbReference type="PANTHER" id="PTHR11645">
    <property type="entry name" value="PYRROLINE-5-CARBOXYLATE REDUCTASE"/>
    <property type="match status" value="1"/>
</dbReference>
<sequence length="248" mass="25889">MLGIIGAGNMAGALARGWGEPVLATDRGSGRAARLVADIGGEVVASNAELVRRADTIILGHHPHQLEEIAGEVDASGKQVFSVLAPTTMAQLKQAYPNSTVARIMPNTPVQLRMGVSCIAEGGEAAVPLFERVGKVFVLPESQMNLGTATIGVTPAYIALLIEAMVDAAAVNGLAPKLGQAMFVQTLIGTAHLIAEKGYDTLAARREVATPGESTVRGVAALERCGIRPMFQEAMADVLTRLSQPYHG</sequence>
<feature type="domain" description="Pyrroline-5-carboxylate reductase dimerisation" evidence="6">
    <location>
        <begin position="141"/>
        <end position="241"/>
    </location>
</feature>
<comment type="function">
    <text evidence="4">Catalyzes the reduction of 1-pyrroline-5-carboxylate (PCA) to L-proline.</text>
</comment>
<comment type="similarity">
    <text evidence="1 4">Belongs to the pyrroline-5-carboxylate reductase family.</text>
</comment>
<comment type="catalytic activity">
    <reaction evidence="4">
        <text>L-proline + NADP(+) = (S)-1-pyrroline-5-carboxylate + NADPH + 2 H(+)</text>
        <dbReference type="Rhea" id="RHEA:14109"/>
        <dbReference type="ChEBI" id="CHEBI:15378"/>
        <dbReference type="ChEBI" id="CHEBI:17388"/>
        <dbReference type="ChEBI" id="CHEBI:57783"/>
        <dbReference type="ChEBI" id="CHEBI:58349"/>
        <dbReference type="ChEBI" id="CHEBI:60039"/>
        <dbReference type="EC" id="1.5.1.2"/>
    </reaction>
</comment>
<evidence type="ECO:0000259" key="6">
    <source>
        <dbReference type="Pfam" id="PF14748"/>
    </source>
</evidence>
<dbReference type="HAMAP" id="MF_01925">
    <property type="entry name" value="P5C_reductase"/>
    <property type="match status" value="1"/>
</dbReference>
<dbReference type="Pfam" id="PF14748">
    <property type="entry name" value="P5CR_dimer"/>
    <property type="match status" value="1"/>
</dbReference>
<dbReference type="PIRSF" id="PIRSF000193">
    <property type="entry name" value="Pyrrol-5-carb_rd"/>
    <property type="match status" value="1"/>
</dbReference>
<dbReference type="InterPro" id="IPR029036">
    <property type="entry name" value="P5CR_dimer"/>
</dbReference>
<name>A0ABU3Q5N8_9SPHN</name>
<evidence type="ECO:0000256" key="3">
    <source>
        <dbReference type="ARBA" id="ARBA00023002"/>
    </source>
</evidence>
<dbReference type="SUPFAM" id="SSF48179">
    <property type="entry name" value="6-phosphogluconate dehydrogenase C-terminal domain-like"/>
    <property type="match status" value="1"/>
</dbReference>
<evidence type="ECO:0000256" key="2">
    <source>
        <dbReference type="ARBA" id="ARBA00022857"/>
    </source>
</evidence>
<keyword evidence="4" id="KW-0028">Amino-acid biosynthesis</keyword>
<accession>A0ABU3Q5N8</accession>
<dbReference type="EMBL" id="JAVUPU010000003">
    <property type="protein sequence ID" value="MDT9598725.1"/>
    <property type="molecule type" value="Genomic_DNA"/>
</dbReference>
<dbReference type="Proteomes" id="UP001259572">
    <property type="component" value="Unassembled WGS sequence"/>
</dbReference>
<evidence type="ECO:0000259" key="5">
    <source>
        <dbReference type="Pfam" id="PF03807"/>
    </source>
</evidence>
<feature type="domain" description="Pyrroline-5-carboxylate reductase catalytic N-terminal" evidence="5">
    <location>
        <begin position="2"/>
        <end position="86"/>
    </location>
</feature>
<dbReference type="Gene3D" id="1.10.3730.10">
    <property type="entry name" value="ProC C-terminal domain-like"/>
    <property type="match status" value="1"/>
</dbReference>
<dbReference type="EC" id="1.5.1.2" evidence="4"/>
<dbReference type="InterPro" id="IPR008927">
    <property type="entry name" value="6-PGluconate_DH-like_C_sf"/>
</dbReference>
<protein>
    <recommendedName>
        <fullName evidence="4">Pyrroline-5-carboxylate reductase</fullName>
        <shortName evidence="4">P5C reductase</shortName>
        <shortName evidence="4">P5CR</shortName>
        <ecNumber evidence="4">1.5.1.2</ecNumber>
    </recommendedName>
    <alternativeName>
        <fullName evidence="4">PCA reductase</fullName>
    </alternativeName>
</protein>
<dbReference type="InterPro" id="IPR028939">
    <property type="entry name" value="P5C_Rdtase_cat_N"/>
</dbReference>
<gene>
    <name evidence="4" type="primary">proC</name>
    <name evidence="7" type="ORF">RQX22_07180</name>
</gene>
<evidence type="ECO:0000313" key="7">
    <source>
        <dbReference type="EMBL" id="MDT9598725.1"/>
    </source>
</evidence>
<keyword evidence="2 4" id="KW-0521">NADP</keyword>
<dbReference type="Gene3D" id="3.40.50.720">
    <property type="entry name" value="NAD(P)-binding Rossmann-like Domain"/>
    <property type="match status" value="1"/>
</dbReference>
<comment type="catalytic activity">
    <reaction evidence="4">
        <text>L-proline + NAD(+) = (S)-1-pyrroline-5-carboxylate + NADH + 2 H(+)</text>
        <dbReference type="Rhea" id="RHEA:14105"/>
        <dbReference type="ChEBI" id="CHEBI:15378"/>
        <dbReference type="ChEBI" id="CHEBI:17388"/>
        <dbReference type="ChEBI" id="CHEBI:57540"/>
        <dbReference type="ChEBI" id="CHEBI:57945"/>
        <dbReference type="ChEBI" id="CHEBI:60039"/>
        <dbReference type="EC" id="1.5.1.2"/>
    </reaction>
</comment>
<comment type="caution">
    <text evidence="7">The sequence shown here is derived from an EMBL/GenBank/DDBJ whole genome shotgun (WGS) entry which is preliminary data.</text>
</comment>